<feature type="non-terminal residue" evidence="7">
    <location>
        <position position="352"/>
    </location>
</feature>
<comment type="subcellular location">
    <subcellularLocation>
        <location evidence="1">Membrane</location>
        <topology evidence="1">Multi-pass membrane protein</topology>
    </subcellularLocation>
</comment>
<dbReference type="EMBL" id="CDMZ01004053">
    <property type="protein sequence ID" value="CEM48485.1"/>
    <property type="molecule type" value="Genomic_DNA"/>
</dbReference>
<feature type="region of interest" description="Disordered" evidence="5">
    <location>
        <begin position="320"/>
        <end position="352"/>
    </location>
</feature>
<name>A0A0G4HVN4_9ALVE</name>
<feature type="compositionally biased region" description="Basic and acidic residues" evidence="5">
    <location>
        <begin position="320"/>
        <end position="329"/>
    </location>
</feature>
<accession>A0A0G4HVN4</accession>
<protein>
    <submittedName>
        <fullName evidence="7">Uncharacterized protein</fullName>
    </submittedName>
</protein>
<feature type="transmembrane region" description="Helical" evidence="6">
    <location>
        <begin position="218"/>
        <end position="237"/>
    </location>
</feature>
<sequence length="352" mass="38720">MSNVDDNVTPAEEGETFVDTPVAVLVAVACALAALVISSYHIATHLISFSKPELQKYIVRIILIVPMLAMFSCIAMMLPPARFWVMCLYDVWEALVIYSFLMLILQYCGGENECAQAIAVNPGSVPHIWPLNYCTKPIQTTGNFLNNCKRLTLQLVLLKPVMVLVSIILFFTGDLEGLGWLISSEIIYNLSYAVALYGLTLFYLATKNLPAMKDKSPVTKFVALKFVIFLIFWQGVVIRCLPITGPEKLLWKDFLVCCESLAFSIVHFFAYSVTEFRPAPSLPASKRVEAVGAKGVTPTDPNATVPPAPRVAEVLTDGADLEKGGEKGKKAVAGTTAFKPSETENTKERRKV</sequence>
<evidence type="ECO:0000256" key="6">
    <source>
        <dbReference type="SAM" id="Phobius"/>
    </source>
</evidence>
<feature type="transmembrane region" description="Helical" evidence="6">
    <location>
        <begin position="57"/>
        <end position="77"/>
    </location>
</feature>
<evidence type="ECO:0000313" key="7">
    <source>
        <dbReference type="EMBL" id="CEM48485.1"/>
    </source>
</evidence>
<feature type="transmembrane region" description="Helical" evidence="6">
    <location>
        <begin position="83"/>
        <end position="105"/>
    </location>
</feature>
<organism evidence="7">
    <name type="scientific">Chromera velia CCMP2878</name>
    <dbReference type="NCBI Taxonomy" id="1169474"/>
    <lineage>
        <taxon>Eukaryota</taxon>
        <taxon>Sar</taxon>
        <taxon>Alveolata</taxon>
        <taxon>Colpodellida</taxon>
        <taxon>Chromeraceae</taxon>
        <taxon>Chromera</taxon>
    </lineage>
</organism>
<dbReference type="AlphaFoldDB" id="A0A0G4HVN4"/>
<evidence type="ECO:0000256" key="5">
    <source>
        <dbReference type="SAM" id="MobiDB-lite"/>
    </source>
</evidence>
<evidence type="ECO:0000256" key="3">
    <source>
        <dbReference type="ARBA" id="ARBA00022989"/>
    </source>
</evidence>
<keyword evidence="3 6" id="KW-1133">Transmembrane helix</keyword>
<dbReference type="Pfam" id="PF03619">
    <property type="entry name" value="Solute_trans_a"/>
    <property type="match status" value="1"/>
</dbReference>
<dbReference type="GO" id="GO:0016020">
    <property type="term" value="C:membrane"/>
    <property type="evidence" value="ECO:0007669"/>
    <property type="project" value="UniProtKB-SubCell"/>
</dbReference>
<feature type="transmembrane region" description="Helical" evidence="6">
    <location>
        <begin position="20"/>
        <end position="37"/>
    </location>
</feature>
<proteinExistence type="predicted"/>
<gene>
    <name evidence="7" type="ORF">Cvel_32290</name>
</gene>
<evidence type="ECO:0000256" key="2">
    <source>
        <dbReference type="ARBA" id="ARBA00022692"/>
    </source>
</evidence>
<feature type="transmembrane region" description="Helical" evidence="6">
    <location>
        <begin position="151"/>
        <end position="171"/>
    </location>
</feature>
<evidence type="ECO:0000256" key="4">
    <source>
        <dbReference type="ARBA" id="ARBA00023136"/>
    </source>
</evidence>
<dbReference type="SMART" id="SM01417">
    <property type="entry name" value="Solute_trans_a"/>
    <property type="match status" value="1"/>
</dbReference>
<keyword evidence="4 6" id="KW-0472">Membrane</keyword>
<reference evidence="7" key="1">
    <citation type="submission" date="2014-11" db="EMBL/GenBank/DDBJ databases">
        <authorList>
            <person name="Otto D Thomas"/>
            <person name="Naeem Raeece"/>
        </authorList>
    </citation>
    <scope>NUCLEOTIDE SEQUENCE</scope>
</reference>
<feature type="compositionally biased region" description="Basic and acidic residues" evidence="5">
    <location>
        <begin position="341"/>
        <end position="352"/>
    </location>
</feature>
<dbReference type="PANTHER" id="PTHR23423">
    <property type="entry name" value="ORGANIC SOLUTE TRANSPORTER-RELATED"/>
    <property type="match status" value="1"/>
</dbReference>
<feature type="transmembrane region" description="Helical" evidence="6">
    <location>
        <begin position="186"/>
        <end position="206"/>
    </location>
</feature>
<evidence type="ECO:0000256" key="1">
    <source>
        <dbReference type="ARBA" id="ARBA00004141"/>
    </source>
</evidence>
<keyword evidence="2 6" id="KW-0812">Transmembrane</keyword>
<dbReference type="InterPro" id="IPR005178">
    <property type="entry name" value="Ostalpha/TMEM184C"/>
</dbReference>